<reference evidence="1" key="1">
    <citation type="journal article" date="2015" name="ISME J.">
        <title>Aquifer environment selects for microbial species cohorts in sediment and groundwater.</title>
        <authorList>
            <person name="Hug L.A."/>
            <person name="Thomas B.C."/>
            <person name="Brown C.T."/>
            <person name="Frischkorn K.R."/>
            <person name="Williams K.H."/>
            <person name="Tringe S.G."/>
            <person name="Banfield J.F."/>
        </authorList>
    </citation>
    <scope>NUCLEOTIDE SEQUENCE</scope>
</reference>
<protein>
    <submittedName>
        <fullName evidence="1">Uncharacterized protein</fullName>
    </submittedName>
</protein>
<dbReference type="AlphaFoldDB" id="A0A0H4TRQ2"/>
<name>A0A0H4TRQ2_9BACT</name>
<proteinExistence type="predicted"/>
<dbReference type="EMBL" id="KT007014">
    <property type="protein sequence ID" value="AKQ03469.1"/>
    <property type="molecule type" value="Genomic_DNA"/>
</dbReference>
<accession>A0A0H4TRQ2</accession>
<organism evidence="1">
    <name type="scientific">uncultured Microgenomates bacterium Rifle_16ft_4_minimus_38077</name>
    <dbReference type="NCBI Taxonomy" id="1665117"/>
    <lineage>
        <taxon>Bacteria</taxon>
        <taxon>Candidatus Microgenomatota</taxon>
        <taxon>environmental samples</taxon>
    </lineage>
</organism>
<sequence>MKPMMLILILAAFAILAFVGVYSFRSFRDGNQPAPSVTKEIQEQEDFSKMEDDSFEEAENATQEGTLMEEEGKVEVDIIPGL</sequence>
<evidence type="ECO:0000313" key="1">
    <source>
        <dbReference type="EMBL" id="AKQ03469.1"/>
    </source>
</evidence>